<reference evidence="2 4" key="3">
    <citation type="journal article" date="2012" name="Int. J. Syst. Evol. Microbiol.">
        <title>Magnetococcus marinus gen. nov., sp. nov., a marine, magnetotactic bacterium that represents a novel lineage (Magnetococcaceae fam. nov.; Magnetococcales ord. nov.) at the base of the Alphaproteobacteria.</title>
        <authorList>
            <person name="Bazylinski D.A."/>
            <person name="Williams T.J."/>
            <person name="Lefevre C.T."/>
            <person name="Berg R.J."/>
            <person name="Zhang C.L."/>
            <person name="Bowser S.S."/>
            <person name="Dean A.J."/>
            <person name="Beveridge T.J."/>
        </authorList>
    </citation>
    <scope>NUCLEOTIDE SEQUENCE [LARGE SCALE GENOMIC DNA]</scope>
    <source>
        <strain evidence="4">ATCC BAA-1437 / JCM 17883 / MC-1</strain>
        <strain evidence="2">MC-1</strain>
    </source>
</reference>
<name>A0L778_MAGMM</name>
<organism evidence="2 4">
    <name type="scientific">Magnetococcus marinus (strain ATCC BAA-1437 / JCM 17883 / MC-1)</name>
    <dbReference type="NCBI Taxonomy" id="156889"/>
    <lineage>
        <taxon>Bacteria</taxon>
        <taxon>Pseudomonadati</taxon>
        <taxon>Pseudomonadota</taxon>
        <taxon>Magnetococcia</taxon>
        <taxon>Magnetococcales</taxon>
        <taxon>Magnetococcaceae</taxon>
        <taxon>Magnetococcus</taxon>
    </lineage>
</organism>
<gene>
    <name evidence="2" type="ordered locus">Mmc1_1310</name>
    <name evidence="3" type="ordered locus">Mmc1_2833</name>
</gene>
<evidence type="ECO:0000313" key="4">
    <source>
        <dbReference type="Proteomes" id="UP000002586"/>
    </source>
</evidence>
<dbReference type="EMBL" id="CP000471">
    <property type="protein sequence ID" value="ABK45326.1"/>
    <property type="molecule type" value="Genomic_DNA"/>
</dbReference>
<dbReference type="eggNOG" id="COG3108">
    <property type="taxonomic scope" value="Bacteria"/>
</dbReference>
<dbReference type="SUPFAM" id="SSF55166">
    <property type="entry name" value="Hedgehog/DD-peptidase"/>
    <property type="match status" value="1"/>
</dbReference>
<dbReference type="KEGG" id="mgm:Mmc1_1310"/>
<reference evidence="4" key="2">
    <citation type="journal article" date="2009" name="Appl. Environ. Microbiol.">
        <title>Complete genome sequence of the chemolithoautotrophic marine magnetotactic coccus strain MC-1.</title>
        <authorList>
            <person name="Schubbe S."/>
            <person name="Williams T.J."/>
            <person name="Xie G."/>
            <person name="Kiss H.E."/>
            <person name="Brettin T.S."/>
            <person name="Martinez D."/>
            <person name="Ross C.A."/>
            <person name="Schuler D."/>
            <person name="Cox B.L."/>
            <person name="Nealson K.H."/>
            <person name="Bazylinski D.A."/>
        </authorList>
    </citation>
    <scope>NUCLEOTIDE SEQUENCE [LARGE SCALE GENOMIC DNA]</scope>
    <source>
        <strain evidence="4">ATCC BAA-1437 / JCM 17883 / MC-1</strain>
    </source>
</reference>
<evidence type="ECO:0000313" key="2">
    <source>
        <dbReference type="EMBL" id="ABK43821.1"/>
    </source>
</evidence>
<evidence type="ECO:0000259" key="1">
    <source>
        <dbReference type="Pfam" id="PF08291"/>
    </source>
</evidence>
<proteinExistence type="predicted"/>
<feature type="domain" description="Peptidase M15A C-terminal" evidence="1">
    <location>
        <begin position="9"/>
        <end position="116"/>
    </location>
</feature>
<dbReference type="STRING" id="156889.Mmc1_1310"/>
<dbReference type="Pfam" id="PF08291">
    <property type="entry name" value="Peptidase_M15_3"/>
    <property type="match status" value="1"/>
</dbReference>
<dbReference type="HOGENOM" id="CLU_124897_1_1_5"/>
<dbReference type="Gene3D" id="3.30.1380.10">
    <property type="match status" value="1"/>
</dbReference>
<dbReference type="InterPro" id="IPR013230">
    <property type="entry name" value="Peptidase_M15A_C"/>
</dbReference>
<accession>A0L778</accession>
<dbReference type="AlphaFoldDB" id="A0L778"/>
<protein>
    <submittedName>
        <fullName evidence="2">Peptidase M15A</fullName>
    </submittedName>
</protein>
<dbReference type="KEGG" id="mgm:Mmc1_2833"/>
<dbReference type="EMBL" id="CP000471">
    <property type="protein sequence ID" value="ABK43821.1"/>
    <property type="molecule type" value="Genomic_DNA"/>
</dbReference>
<evidence type="ECO:0000313" key="3">
    <source>
        <dbReference type="EMBL" id="ABK45326.1"/>
    </source>
</evidence>
<dbReference type="Proteomes" id="UP000002586">
    <property type="component" value="Chromosome"/>
</dbReference>
<dbReference type="OrthoDB" id="5418604at2"/>
<reference evidence="2" key="1">
    <citation type="submission" date="2006-09" db="EMBL/GenBank/DDBJ databases">
        <title>Complete sequence of Magnetococcus sp. MC-1.</title>
        <authorList>
            <consortium name="US DOE Joint Genome Institute"/>
            <person name="Copeland A."/>
            <person name="Lucas S."/>
            <person name="Lapidus A."/>
            <person name="Barry K."/>
            <person name="Detter J.C."/>
            <person name="Glavina del Rio T."/>
            <person name="Hammon N."/>
            <person name="Israni S."/>
            <person name="Dalin E."/>
            <person name="Tice H."/>
            <person name="Pitluck S."/>
            <person name="Kiss H."/>
            <person name="Goodwin L.A."/>
            <person name="Brettin T."/>
            <person name="Bruce D."/>
            <person name="Han C."/>
            <person name="Tapia R."/>
            <person name="Gilna P."/>
            <person name="Schmutz J."/>
            <person name="Larimer F."/>
            <person name="Land M."/>
            <person name="Hauser L."/>
            <person name="Kyrpides N."/>
            <person name="Mikhailova N."/>
            <person name="Richardson P."/>
        </authorList>
    </citation>
    <scope>NUCLEOTIDE SEQUENCE [LARGE SCALE GENOMIC DNA]</scope>
    <source>
        <strain evidence="2">MC-1</strain>
    </source>
</reference>
<keyword evidence="4" id="KW-1185">Reference proteome</keyword>
<dbReference type="InterPro" id="IPR009045">
    <property type="entry name" value="Zn_M74/Hedgehog-like"/>
</dbReference>
<sequence>MIMSEQSWPHFSHTELECHCGCGSQEMDPEFMERLEDLRGAYDKPMPVTSAYRCPNHNASVSKTGPSGPHTTGMAVDIQVAGEDAHKLMTLALYHGFTGVGVRQRGPHQARFLHLDTLEADTNRPRPTIWSY</sequence>